<evidence type="ECO:0000256" key="3">
    <source>
        <dbReference type="ARBA" id="ARBA00022676"/>
    </source>
</evidence>
<comment type="pathway">
    <text evidence="1">Cell wall biogenesis; cell wall polysaccharide biosynthesis.</text>
</comment>
<sequence>MNAARGGSVRQAGAACDLDVLVPTCSRPDALAVTLGGLAAQTVRGFRVVVSDQTPASEEPSVDRPACRAVLRVLRLRGSEVELHRGRPWRGMAEQRDFLLSRARAARVLFLDDDILCEPGTLSRMLAALRTLRCGFVGAAPQGLSFLNDVRPAEWAAFEPVAGPPGPERVRKGTPSWQRWRLHNAANLVHLTYLTQMAGIAAQRREWSAYRVAWVAGCVLYDRVSLQEAGGFGFWTRLPPGHRGEDVVAALRVLERSGGVGILPPGTVHLELPTTLTDRRVDAYAEIIEADDACHKARHGHRSAGEDS</sequence>
<dbReference type="AlphaFoldDB" id="A0A0S4QKX6"/>
<keyword evidence="7" id="KW-1185">Reference proteome</keyword>
<gene>
    <name evidence="6" type="ORF">Ga0074812_107109</name>
</gene>
<evidence type="ECO:0000256" key="2">
    <source>
        <dbReference type="ARBA" id="ARBA00006739"/>
    </source>
</evidence>
<proteinExistence type="inferred from homology"/>
<keyword evidence="3" id="KW-0328">Glycosyltransferase</keyword>
<dbReference type="SUPFAM" id="SSF53448">
    <property type="entry name" value="Nucleotide-diphospho-sugar transferases"/>
    <property type="match status" value="1"/>
</dbReference>
<comment type="similarity">
    <text evidence="2">Belongs to the glycosyltransferase 2 family.</text>
</comment>
<dbReference type="InterPro" id="IPR001173">
    <property type="entry name" value="Glyco_trans_2-like"/>
</dbReference>
<name>A0A0S4QKX6_9ACTN</name>
<dbReference type="RefSeq" id="WP_091276128.1">
    <property type="nucleotide sequence ID" value="NZ_FAOZ01000007.1"/>
</dbReference>
<dbReference type="Proteomes" id="UP000198802">
    <property type="component" value="Unassembled WGS sequence"/>
</dbReference>
<accession>A0A0S4QKX6</accession>
<protein>
    <submittedName>
        <fullName evidence="6">Glycosyltransferase like family 2</fullName>
    </submittedName>
</protein>
<dbReference type="PANTHER" id="PTHR43179">
    <property type="entry name" value="RHAMNOSYLTRANSFERASE WBBL"/>
    <property type="match status" value="1"/>
</dbReference>
<dbReference type="InterPro" id="IPR029044">
    <property type="entry name" value="Nucleotide-diphossugar_trans"/>
</dbReference>
<reference evidence="7" key="1">
    <citation type="submission" date="2015-11" db="EMBL/GenBank/DDBJ databases">
        <authorList>
            <person name="Varghese N."/>
        </authorList>
    </citation>
    <scope>NUCLEOTIDE SEQUENCE [LARGE SCALE GENOMIC DNA]</scope>
    <source>
        <strain evidence="7">DSM 45899</strain>
    </source>
</reference>
<evidence type="ECO:0000256" key="4">
    <source>
        <dbReference type="ARBA" id="ARBA00022679"/>
    </source>
</evidence>
<evidence type="ECO:0000259" key="5">
    <source>
        <dbReference type="Pfam" id="PF00535"/>
    </source>
</evidence>
<feature type="domain" description="Glycosyltransferase 2-like" evidence="5">
    <location>
        <begin position="20"/>
        <end position="139"/>
    </location>
</feature>
<keyword evidence="4 6" id="KW-0808">Transferase</keyword>
<dbReference type="GO" id="GO:0016757">
    <property type="term" value="F:glycosyltransferase activity"/>
    <property type="evidence" value="ECO:0007669"/>
    <property type="project" value="UniProtKB-KW"/>
</dbReference>
<dbReference type="EMBL" id="FAOZ01000007">
    <property type="protein sequence ID" value="CUU56225.1"/>
    <property type="molecule type" value="Genomic_DNA"/>
</dbReference>
<dbReference type="Pfam" id="PF00535">
    <property type="entry name" value="Glycos_transf_2"/>
    <property type="match status" value="1"/>
</dbReference>
<dbReference type="Gene3D" id="3.90.550.10">
    <property type="entry name" value="Spore Coat Polysaccharide Biosynthesis Protein SpsA, Chain A"/>
    <property type="match status" value="1"/>
</dbReference>
<dbReference type="CDD" id="cd00761">
    <property type="entry name" value="Glyco_tranf_GTA_type"/>
    <property type="match status" value="1"/>
</dbReference>
<dbReference type="PANTHER" id="PTHR43179:SF12">
    <property type="entry name" value="GALACTOFURANOSYLTRANSFERASE GLFT2"/>
    <property type="match status" value="1"/>
</dbReference>
<evidence type="ECO:0000313" key="6">
    <source>
        <dbReference type="EMBL" id="CUU56225.1"/>
    </source>
</evidence>
<organism evidence="6 7">
    <name type="scientific">Parafrankia irregularis</name>
    <dbReference type="NCBI Taxonomy" id="795642"/>
    <lineage>
        <taxon>Bacteria</taxon>
        <taxon>Bacillati</taxon>
        <taxon>Actinomycetota</taxon>
        <taxon>Actinomycetes</taxon>
        <taxon>Frankiales</taxon>
        <taxon>Frankiaceae</taxon>
        <taxon>Parafrankia</taxon>
    </lineage>
</organism>
<evidence type="ECO:0000313" key="7">
    <source>
        <dbReference type="Proteomes" id="UP000198802"/>
    </source>
</evidence>
<evidence type="ECO:0000256" key="1">
    <source>
        <dbReference type="ARBA" id="ARBA00004776"/>
    </source>
</evidence>